<dbReference type="SUPFAM" id="SSF51445">
    <property type="entry name" value="(Trans)glycosidases"/>
    <property type="match status" value="1"/>
</dbReference>
<evidence type="ECO:0000313" key="7">
    <source>
        <dbReference type="EMBL" id="GEO01600.1"/>
    </source>
</evidence>
<comment type="catalytic activity">
    <reaction evidence="1">
        <text>Hydrolysis of terminal, non-reducing alpha-D-galactose residues in alpha-D-galactosides, including galactose oligosaccharides, galactomannans and galactolipids.</text>
        <dbReference type="EC" id="3.2.1.22"/>
    </reaction>
</comment>
<dbReference type="GO" id="GO:0016052">
    <property type="term" value="P:carbohydrate catabolic process"/>
    <property type="evidence" value="ECO:0007669"/>
    <property type="project" value="InterPro"/>
</dbReference>
<gene>
    <name evidence="7" type="ORF">NSE01_34320</name>
</gene>
<name>A0A512APH2_9SPHN</name>
<evidence type="ECO:0000259" key="5">
    <source>
        <dbReference type="Pfam" id="PF16874"/>
    </source>
</evidence>
<organism evidence="7 8">
    <name type="scientific">Novosphingobium sediminis</name>
    <dbReference type="NCBI Taxonomy" id="707214"/>
    <lineage>
        <taxon>Bacteria</taxon>
        <taxon>Pseudomonadati</taxon>
        <taxon>Pseudomonadota</taxon>
        <taxon>Alphaproteobacteria</taxon>
        <taxon>Sphingomonadales</taxon>
        <taxon>Sphingomonadaceae</taxon>
        <taxon>Novosphingobium</taxon>
    </lineage>
</organism>
<dbReference type="Pfam" id="PF16874">
    <property type="entry name" value="Glyco_hydro_36C"/>
    <property type="match status" value="1"/>
</dbReference>
<evidence type="ECO:0000256" key="3">
    <source>
        <dbReference type="ARBA" id="ARBA00022801"/>
    </source>
</evidence>
<accession>A0A512APH2</accession>
<dbReference type="FunFam" id="3.20.20.70:FF:000118">
    <property type="entry name" value="Alpha-galactosidase"/>
    <property type="match status" value="1"/>
</dbReference>
<dbReference type="InterPro" id="IPR002252">
    <property type="entry name" value="Glyco_hydro_36"/>
</dbReference>
<feature type="domain" description="Glycosyl hydrolase family 36 C-terminal" evidence="5">
    <location>
        <begin position="613"/>
        <end position="700"/>
    </location>
</feature>
<dbReference type="Pfam" id="PF16875">
    <property type="entry name" value="Glyco_hydro_36N"/>
    <property type="match status" value="1"/>
</dbReference>
<dbReference type="AlphaFoldDB" id="A0A512APH2"/>
<dbReference type="OrthoDB" id="9758822at2"/>
<dbReference type="Gene3D" id="2.70.98.60">
    <property type="entry name" value="alpha-galactosidase from lactobacil brevis"/>
    <property type="match status" value="1"/>
</dbReference>
<dbReference type="EMBL" id="BJYR01000024">
    <property type="protein sequence ID" value="GEO01600.1"/>
    <property type="molecule type" value="Genomic_DNA"/>
</dbReference>
<feature type="domain" description="Glycosyl hydrolase family 36 N-terminal" evidence="6">
    <location>
        <begin position="27"/>
        <end position="254"/>
    </location>
</feature>
<dbReference type="Proteomes" id="UP000321464">
    <property type="component" value="Unassembled WGS sequence"/>
</dbReference>
<dbReference type="GO" id="GO:0004557">
    <property type="term" value="F:alpha-galactosidase activity"/>
    <property type="evidence" value="ECO:0007669"/>
    <property type="project" value="UniProtKB-EC"/>
</dbReference>
<dbReference type="InterPro" id="IPR031704">
    <property type="entry name" value="Glyco_hydro_36_N"/>
</dbReference>
<dbReference type="Gene3D" id="2.60.40.1180">
    <property type="entry name" value="Golgi alpha-mannosidase II"/>
    <property type="match status" value="1"/>
</dbReference>
<dbReference type="RefSeq" id="WP_147160910.1">
    <property type="nucleotide sequence ID" value="NZ_BJYR01000024.1"/>
</dbReference>
<dbReference type="PANTHER" id="PTHR43053:SF3">
    <property type="entry name" value="ALPHA-GALACTOSIDASE C-RELATED"/>
    <property type="match status" value="1"/>
</dbReference>
<keyword evidence="4" id="KW-0326">Glycosidase</keyword>
<dbReference type="PANTHER" id="PTHR43053">
    <property type="entry name" value="GLYCOSIDASE FAMILY 31"/>
    <property type="match status" value="1"/>
</dbReference>
<comment type="caution">
    <text evidence="7">The sequence shown here is derived from an EMBL/GenBank/DDBJ whole genome shotgun (WGS) entry which is preliminary data.</text>
</comment>
<dbReference type="PRINTS" id="PR00743">
    <property type="entry name" value="GLHYDRLASE36"/>
</dbReference>
<sequence length="702" mass="76454">MTAPFSAAYRLDGANVTLVVEVCAEVPAMRYWGPRLPDDLALEELSALAARAEANASPAYEAPLALTPQAGQGFPGRPGLAAHRGGQDWASFALLVDVEQASDRLTFTSRDDAHGLELVHALQLSGDVLVASSRLTNAGAQGLQVDHLAAPVMPLPGFVGDVIGFEGRWSGEFQLQRHALSMGTWLRENRRGRTSHDAFPGLLATERDANETRGLAYGFHLGWSGNHRLAVETLADGRRSVAMEALYLPGEITLAPGESVTTPAVYATVSDAGLGAVSRQFHAFLRARPEHQRLRVKPRPVHYNSWEAVYFNHDPATLMALAERAAAVGVERFVLDDGWFGSRRHDRAGLGDWQVSPAVYPDGLGPLIDKVRGLGMEFGLWVEPEMVNPDSDLFRAHPEWVLATPPAPQIPFRHQLVLDFGRPEVRERMYRDVAALLEEYPIAYLKWDMNRDLSQPGGADGRAGATAHVLGLYEVLDRLRVAFPAVEIESCASGGGRADFGVLARTDRVWTSDSNDALDRLSIQRGFSHFFPAELMGAHVGPTHCHITGRTLSMPLRVATALFGHMGIETDLRELDAQETADLAAGVALHKAHRALIHTGALHRIDAAEGVNAFALVAEDGSEALVSYTMLTEQRGYFAEPLRLTGLDLAADYELGVVWPPRLKAQWPLKDGGRFRGAALMQAGFQPPRLHPGTAVILHLKR</sequence>
<keyword evidence="8" id="KW-1185">Reference proteome</keyword>
<proteinExistence type="predicted"/>
<protein>
    <recommendedName>
        <fullName evidence="2">alpha-galactosidase</fullName>
        <ecNumber evidence="2">3.2.1.22</ecNumber>
    </recommendedName>
</protein>
<dbReference type="EC" id="3.2.1.22" evidence="2"/>
<dbReference type="InterPro" id="IPR013785">
    <property type="entry name" value="Aldolase_TIM"/>
</dbReference>
<evidence type="ECO:0000256" key="1">
    <source>
        <dbReference type="ARBA" id="ARBA00001255"/>
    </source>
</evidence>
<dbReference type="InterPro" id="IPR013780">
    <property type="entry name" value="Glyco_hydro_b"/>
</dbReference>
<evidence type="ECO:0000256" key="2">
    <source>
        <dbReference type="ARBA" id="ARBA00012755"/>
    </source>
</evidence>
<dbReference type="InterPro" id="IPR017853">
    <property type="entry name" value="GH"/>
</dbReference>
<dbReference type="InterPro" id="IPR031705">
    <property type="entry name" value="Glyco_hydro_36_C"/>
</dbReference>
<dbReference type="CDD" id="cd14791">
    <property type="entry name" value="GH36"/>
    <property type="match status" value="1"/>
</dbReference>
<keyword evidence="3" id="KW-0378">Hydrolase</keyword>
<reference evidence="7 8" key="1">
    <citation type="submission" date="2019-07" db="EMBL/GenBank/DDBJ databases">
        <title>Whole genome shotgun sequence of Novosphingobium sediminis NBRC 106119.</title>
        <authorList>
            <person name="Hosoyama A."/>
            <person name="Uohara A."/>
            <person name="Ohji S."/>
            <person name="Ichikawa N."/>
        </authorList>
    </citation>
    <scope>NUCLEOTIDE SEQUENCE [LARGE SCALE GENOMIC DNA]</scope>
    <source>
        <strain evidence="7 8">NBRC 106119</strain>
    </source>
</reference>
<dbReference type="Gene3D" id="3.20.20.70">
    <property type="entry name" value="Aldolase class I"/>
    <property type="match status" value="1"/>
</dbReference>
<dbReference type="InterPro" id="IPR038417">
    <property type="entry name" value="Alpga-gal_N_sf"/>
</dbReference>
<evidence type="ECO:0000259" key="6">
    <source>
        <dbReference type="Pfam" id="PF16875"/>
    </source>
</evidence>
<dbReference type="Pfam" id="PF02065">
    <property type="entry name" value="Melibiase"/>
    <property type="match status" value="1"/>
</dbReference>
<dbReference type="InterPro" id="IPR050985">
    <property type="entry name" value="Alpha-glycosidase_related"/>
</dbReference>
<evidence type="ECO:0000256" key="4">
    <source>
        <dbReference type="ARBA" id="ARBA00023295"/>
    </source>
</evidence>
<evidence type="ECO:0000313" key="8">
    <source>
        <dbReference type="Proteomes" id="UP000321464"/>
    </source>
</evidence>